<dbReference type="GO" id="GO:0009103">
    <property type="term" value="P:lipopolysaccharide biosynthetic process"/>
    <property type="evidence" value="ECO:0007669"/>
    <property type="project" value="TreeGrafter"/>
</dbReference>
<proteinExistence type="predicted"/>
<organism evidence="3">
    <name type="scientific">Synechococcus elongatus PCC 11802</name>
    <dbReference type="NCBI Taxonomy" id="2283154"/>
    <lineage>
        <taxon>Bacteria</taxon>
        <taxon>Bacillati</taxon>
        <taxon>Cyanobacteriota</taxon>
        <taxon>Cyanophyceae</taxon>
        <taxon>Synechococcales</taxon>
        <taxon>Synechococcaceae</taxon>
        <taxon>Synechococcus</taxon>
    </lineage>
</organism>
<dbReference type="EC" id="2.4.-.-" evidence="3"/>
<accession>A0AAT9JYE1</accession>
<dbReference type="EMBL" id="CP034671">
    <property type="protein sequence ID" value="QFZ92688.2"/>
    <property type="molecule type" value="Genomic_DNA"/>
</dbReference>
<dbReference type="PANTHER" id="PTHR46401">
    <property type="entry name" value="GLYCOSYLTRANSFERASE WBBK-RELATED"/>
    <property type="match status" value="1"/>
</dbReference>
<evidence type="ECO:0000259" key="2">
    <source>
        <dbReference type="Pfam" id="PF00534"/>
    </source>
</evidence>
<dbReference type="Pfam" id="PF00534">
    <property type="entry name" value="Glycos_transf_1"/>
    <property type="match status" value="1"/>
</dbReference>
<protein>
    <submittedName>
        <fullName evidence="3">Glycosyltransferase</fullName>
        <ecNumber evidence="3">2.4.-.-</ecNumber>
    </submittedName>
</protein>
<sequence length="381" mass="42136">MVSTTASLNRYLLCCGDATDLQTWSNIPYFLLQAGQAKGFLQGGLALQPQQLRRDRWLWNLGQWLHTGKVGGFQYSQAFNQRLLQQAKLPIDQPLRLLSHFPLLPPQPWPPLWKVSFYIDATTRQVFEDYGVGDRLAPTYRQQILAREQQAYQQAEQIVCMADWAAQSVIADYGIDPAKVHVVPGGANLDEVQLVQLPSSPAPPPPSQTQPLCLGFLGKEWQRKGGPFLLSLADQLIALGIPTVIRAIGPDPQTLPAHPALQPLGFINKQTETARFVAELQSWHFGTLFSSAEAFGISNRECLRLGVPVLAHAIGGIASTLPDAGCGQLFSPHPSPQTVANWIRDRLTPYDAYLSWRSALAARWAEFTWATAVEQLATILD</sequence>
<dbReference type="RefSeq" id="WP_228383159.1">
    <property type="nucleotide sequence ID" value="NZ_CP034671.2"/>
</dbReference>
<dbReference type="GO" id="GO:0016757">
    <property type="term" value="F:glycosyltransferase activity"/>
    <property type="evidence" value="ECO:0007669"/>
    <property type="project" value="UniProtKB-KW"/>
</dbReference>
<reference evidence="3" key="1">
    <citation type="submission" date="2024-01" db="EMBL/GenBank/DDBJ databases">
        <title>Synechococcus elongatus PCC 11802, a close yet different native of Synechococcus elongatus PCC 11801.</title>
        <authorList>
            <person name="Jaiswal D."/>
            <person name="Sengupta A."/>
            <person name="Sengupta S."/>
            <person name="Pakrasi H.B."/>
            <person name="Wangikar P."/>
        </authorList>
    </citation>
    <scope>NUCLEOTIDE SEQUENCE</scope>
    <source>
        <strain evidence="3">PCC 11802</strain>
    </source>
</reference>
<dbReference type="InterPro" id="IPR001296">
    <property type="entry name" value="Glyco_trans_1"/>
</dbReference>
<gene>
    <name evidence="3" type="ORF">EKO22_10400</name>
</gene>
<dbReference type="PANTHER" id="PTHR46401:SF2">
    <property type="entry name" value="GLYCOSYLTRANSFERASE WBBK-RELATED"/>
    <property type="match status" value="1"/>
</dbReference>
<dbReference type="AlphaFoldDB" id="A0AAT9JYE1"/>
<keyword evidence="3" id="KW-0328">Glycosyltransferase</keyword>
<evidence type="ECO:0000313" key="3">
    <source>
        <dbReference type="EMBL" id="QFZ92688.2"/>
    </source>
</evidence>
<dbReference type="Gene3D" id="3.40.50.2000">
    <property type="entry name" value="Glycogen Phosphorylase B"/>
    <property type="match status" value="2"/>
</dbReference>
<feature type="domain" description="Glycosyl transferase family 1" evidence="2">
    <location>
        <begin position="290"/>
        <end position="347"/>
    </location>
</feature>
<name>A0AAT9JYE1_SYNEL</name>
<keyword evidence="1 3" id="KW-0808">Transferase</keyword>
<evidence type="ECO:0000256" key="1">
    <source>
        <dbReference type="ARBA" id="ARBA00022679"/>
    </source>
</evidence>
<dbReference type="SUPFAM" id="SSF53756">
    <property type="entry name" value="UDP-Glycosyltransferase/glycogen phosphorylase"/>
    <property type="match status" value="1"/>
</dbReference>